<dbReference type="Proteomes" id="UP001085076">
    <property type="component" value="Miscellaneous, Linkage group lg01"/>
</dbReference>
<sequence>MSKLTTSRIIFILLLLNSSFPLLVFSTKCHNDDKNTLLKVKAGFANPTDLPWTSDTDCCSWLGVTCESDTNRVNILEFDSLNVSGPISPAIGALSSLSQLYIRLCPSLTGPLPRSITKLPLTSLTIRYTNLSGHIPAFLGLLTNLTDLDLSCNRLTGRIPAPIASLPKLNILFLSNNKLTGTIPPSLFSAPPIREWLDLSDNLLTGEIPPSLGDADMLSIYLSGNRLTGDASFLFGHKRAVEVDLSNNQLEMNMSSLSFPRFMRTLDLSRNRIYGTIPDSIDLPTVYTFNLSYNRLCGRIPAGLQYFEESCFMHNKCLCGTPLPSCPLSPTAIHGRSYVAA</sequence>
<dbReference type="FunFam" id="3.80.10.10:FF:000400">
    <property type="entry name" value="Nuclear pore complex protein NUP107"/>
    <property type="match status" value="1"/>
</dbReference>
<keyword evidence="6" id="KW-0472">Membrane</keyword>
<accession>A0A9D5D4I0</accession>
<comment type="similarity">
    <text evidence="7">Belongs to the polygalacturonase-inhibiting protein family.</text>
</comment>
<evidence type="ECO:0000259" key="9">
    <source>
        <dbReference type="Pfam" id="PF08263"/>
    </source>
</evidence>
<protein>
    <recommendedName>
        <fullName evidence="9">Leucine-rich repeat-containing N-terminal plant-type domain-containing protein</fullName>
    </recommendedName>
</protein>
<keyword evidence="11" id="KW-1185">Reference proteome</keyword>
<dbReference type="Pfam" id="PF08263">
    <property type="entry name" value="LRRNT_2"/>
    <property type="match status" value="1"/>
</dbReference>
<evidence type="ECO:0000256" key="1">
    <source>
        <dbReference type="ARBA" id="ARBA00004196"/>
    </source>
</evidence>
<dbReference type="Gene3D" id="3.80.10.10">
    <property type="entry name" value="Ribonuclease Inhibitor"/>
    <property type="match status" value="1"/>
</dbReference>
<dbReference type="Pfam" id="PF13855">
    <property type="entry name" value="LRR_8"/>
    <property type="match status" value="1"/>
</dbReference>
<reference evidence="10" key="1">
    <citation type="submission" date="2021-03" db="EMBL/GenBank/DDBJ databases">
        <authorList>
            <person name="Li Z."/>
            <person name="Yang C."/>
        </authorList>
    </citation>
    <scope>NUCLEOTIDE SEQUENCE</scope>
    <source>
        <strain evidence="10">Dzin_1.0</strain>
        <tissue evidence="10">Leaf</tissue>
    </source>
</reference>
<dbReference type="AlphaFoldDB" id="A0A9D5D4I0"/>
<dbReference type="SUPFAM" id="SSF52058">
    <property type="entry name" value="L domain-like"/>
    <property type="match status" value="1"/>
</dbReference>
<evidence type="ECO:0000256" key="5">
    <source>
        <dbReference type="ARBA" id="ARBA00022737"/>
    </source>
</evidence>
<dbReference type="PANTHER" id="PTHR48059:SF23">
    <property type="entry name" value="LEUCINE-RICH REPEAT-CONTAINING N-TERMINAL PLANT-TYPE DOMAIN-CONTAINING PROTEIN"/>
    <property type="match status" value="1"/>
</dbReference>
<dbReference type="PANTHER" id="PTHR48059">
    <property type="entry name" value="POLYGALACTURONASE INHIBITOR 1"/>
    <property type="match status" value="1"/>
</dbReference>
<dbReference type="GO" id="GO:0016020">
    <property type="term" value="C:membrane"/>
    <property type="evidence" value="ECO:0007669"/>
    <property type="project" value="UniProtKB-SubCell"/>
</dbReference>
<dbReference type="PRINTS" id="PR00019">
    <property type="entry name" value="LEURICHRPT"/>
</dbReference>
<feature type="signal peptide" evidence="8">
    <location>
        <begin position="1"/>
        <end position="26"/>
    </location>
</feature>
<reference evidence="10" key="2">
    <citation type="journal article" date="2022" name="Hortic Res">
        <title>The genome of Dioscorea zingiberensis sheds light on the biosynthesis, origin and evolution of the medicinally important diosgenin saponins.</title>
        <authorList>
            <person name="Li Y."/>
            <person name="Tan C."/>
            <person name="Li Z."/>
            <person name="Guo J."/>
            <person name="Li S."/>
            <person name="Chen X."/>
            <person name="Wang C."/>
            <person name="Dai X."/>
            <person name="Yang H."/>
            <person name="Song W."/>
            <person name="Hou L."/>
            <person name="Xu J."/>
            <person name="Tong Z."/>
            <person name="Xu A."/>
            <person name="Yuan X."/>
            <person name="Wang W."/>
            <person name="Yang Q."/>
            <person name="Chen L."/>
            <person name="Sun Z."/>
            <person name="Wang K."/>
            <person name="Pan B."/>
            <person name="Chen J."/>
            <person name="Bao Y."/>
            <person name="Liu F."/>
            <person name="Qi X."/>
            <person name="Gang D.R."/>
            <person name="Wen J."/>
            <person name="Li J."/>
        </authorList>
    </citation>
    <scope>NUCLEOTIDE SEQUENCE</scope>
    <source>
        <strain evidence="10">Dzin_1.0</strain>
    </source>
</reference>
<evidence type="ECO:0000256" key="6">
    <source>
        <dbReference type="ARBA" id="ARBA00023136"/>
    </source>
</evidence>
<comment type="caution">
    <text evidence="10">The sequence shown here is derived from an EMBL/GenBank/DDBJ whole genome shotgun (WGS) entry which is preliminary data.</text>
</comment>
<evidence type="ECO:0000256" key="8">
    <source>
        <dbReference type="SAM" id="SignalP"/>
    </source>
</evidence>
<evidence type="ECO:0000256" key="3">
    <source>
        <dbReference type="ARBA" id="ARBA00022614"/>
    </source>
</evidence>
<dbReference type="EMBL" id="JAGGNH010000001">
    <property type="protein sequence ID" value="KAJ0984494.1"/>
    <property type="molecule type" value="Genomic_DNA"/>
</dbReference>
<dbReference type="Pfam" id="PF00560">
    <property type="entry name" value="LRR_1"/>
    <property type="match status" value="2"/>
</dbReference>
<dbReference type="InterPro" id="IPR051848">
    <property type="entry name" value="PGIP"/>
</dbReference>
<feature type="chain" id="PRO_5039656916" description="Leucine-rich repeat-containing N-terminal plant-type domain-containing protein" evidence="8">
    <location>
        <begin position="27"/>
        <end position="341"/>
    </location>
</feature>
<keyword evidence="4 8" id="KW-0732">Signal</keyword>
<name>A0A9D5D4I0_9LILI</name>
<dbReference type="OrthoDB" id="676979at2759"/>
<gene>
    <name evidence="10" type="ORF">J5N97_002850</name>
</gene>
<dbReference type="InterPro" id="IPR001611">
    <property type="entry name" value="Leu-rich_rpt"/>
</dbReference>
<evidence type="ECO:0000256" key="2">
    <source>
        <dbReference type="ARBA" id="ARBA00004370"/>
    </source>
</evidence>
<evidence type="ECO:0000256" key="4">
    <source>
        <dbReference type="ARBA" id="ARBA00022729"/>
    </source>
</evidence>
<dbReference type="InterPro" id="IPR032675">
    <property type="entry name" value="LRR_dom_sf"/>
</dbReference>
<feature type="domain" description="Leucine-rich repeat-containing N-terminal plant-type" evidence="9">
    <location>
        <begin position="30"/>
        <end position="66"/>
    </location>
</feature>
<keyword evidence="3" id="KW-0433">Leucine-rich repeat</keyword>
<dbReference type="InterPro" id="IPR013210">
    <property type="entry name" value="LRR_N_plant-typ"/>
</dbReference>
<keyword evidence="5" id="KW-0677">Repeat</keyword>
<comment type="subcellular location">
    <subcellularLocation>
        <location evidence="1">Cell envelope</location>
    </subcellularLocation>
    <subcellularLocation>
        <location evidence="2">Membrane</location>
    </subcellularLocation>
</comment>
<evidence type="ECO:0000313" key="11">
    <source>
        <dbReference type="Proteomes" id="UP001085076"/>
    </source>
</evidence>
<evidence type="ECO:0000256" key="7">
    <source>
        <dbReference type="ARBA" id="ARBA00038043"/>
    </source>
</evidence>
<proteinExistence type="inferred from homology"/>
<organism evidence="10 11">
    <name type="scientific">Dioscorea zingiberensis</name>
    <dbReference type="NCBI Taxonomy" id="325984"/>
    <lineage>
        <taxon>Eukaryota</taxon>
        <taxon>Viridiplantae</taxon>
        <taxon>Streptophyta</taxon>
        <taxon>Embryophyta</taxon>
        <taxon>Tracheophyta</taxon>
        <taxon>Spermatophyta</taxon>
        <taxon>Magnoliopsida</taxon>
        <taxon>Liliopsida</taxon>
        <taxon>Dioscoreales</taxon>
        <taxon>Dioscoreaceae</taxon>
        <taxon>Dioscorea</taxon>
    </lineage>
</organism>
<evidence type="ECO:0000313" key="10">
    <source>
        <dbReference type="EMBL" id="KAJ0984494.1"/>
    </source>
</evidence>